<evidence type="ECO:0000256" key="4">
    <source>
        <dbReference type="HAMAP-Rule" id="MF_00028"/>
    </source>
</evidence>
<feature type="domain" description="CobQ/CobB/MinD/ParA nucleotide binding" evidence="5">
    <location>
        <begin position="6"/>
        <end position="231"/>
    </location>
</feature>
<dbReference type="InterPro" id="IPR002586">
    <property type="entry name" value="CobQ/CobB/MinD/ParA_Nub-bd_dom"/>
</dbReference>
<dbReference type="GO" id="GO:0015420">
    <property type="term" value="F:ABC-type vitamin B12 transporter activity"/>
    <property type="evidence" value="ECO:0007669"/>
    <property type="project" value="UniProtKB-UniRule"/>
</dbReference>
<feature type="active site" description="Nucleophile" evidence="4">
    <location>
        <position position="338"/>
    </location>
</feature>
<dbReference type="InterPro" id="IPR027417">
    <property type="entry name" value="P-loop_NTPase"/>
</dbReference>
<feature type="domain" description="CobB/CobQ-like glutamine amidotransferase" evidence="6">
    <location>
        <begin position="259"/>
        <end position="437"/>
    </location>
</feature>
<evidence type="ECO:0000313" key="8">
    <source>
        <dbReference type="Proteomes" id="UP001165042"/>
    </source>
</evidence>
<proteinExistence type="inferred from homology"/>
<gene>
    <name evidence="4 7" type="primary">cobQ</name>
    <name evidence="7" type="ORF">Aglo03_53010</name>
</gene>
<dbReference type="Gene3D" id="3.40.50.300">
    <property type="entry name" value="P-loop containing nucleotide triphosphate hydrolases"/>
    <property type="match status" value="1"/>
</dbReference>
<dbReference type="InterPro" id="IPR033949">
    <property type="entry name" value="CobQ_GATase1"/>
</dbReference>
<dbReference type="GO" id="GO:0003824">
    <property type="term" value="F:catalytic activity"/>
    <property type="evidence" value="ECO:0007669"/>
    <property type="project" value="InterPro"/>
</dbReference>
<dbReference type="PROSITE" id="PS51273">
    <property type="entry name" value="GATASE_TYPE_1"/>
    <property type="match status" value="1"/>
</dbReference>
<name>A0A9W6QR05_9PSEU</name>
<dbReference type="HAMAP" id="MF_00028">
    <property type="entry name" value="CobQ"/>
    <property type="match status" value="1"/>
</dbReference>
<dbReference type="Proteomes" id="UP001165042">
    <property type="component" value="Unassembled WGS sequence"/>
</dbReference>
<dbReference type="Gene3D" id="3.40.50.880">
    <property type="match status" value="1"/>
</dbReference>
<keyword evidence="3 4" id="KW-0315">Glutamine amidotransferase</keyword>
<dbReference type="InterPro" id="IPR047045">
    <property type="entry name" value="CobQ_N"/>
</dbReference>
<dbReference type="Pfam" id="PF01656">
    <property type="entry name" value="CbiA"/>
    <property type="match status" value="1"/>
</dbReference>
<evidence type="ECO:0000259" key="6">
    <source>
        <dbReference type="Pfam" id="PF07685"/>
    </source>
</evidence>
<comment type="pathway">
    <text evidence="1 4">Cofactor biosynthesis; adenosylcobalamin biosynthesis.</text>
</comment>
<dbReference type="CDD" id="cd01750">
    <property type="entry name" value="GATase1_CobQ"/>
    <property type="match status" value="1"/>
</dbReference>
<accession>A0A9W6QR05</accession>
<protein>
    <recommendedName>
        <fullName evidence="4">Cobyric acid synthase</fullName>
    </recommendedName>
</protein>
<evidence type="ECO:0000313" key="7">
    <source>
        <dbReference type="EMBL" id="GLW94485.1"/>
    </source>
</evidence>
<dbReference type="InterPro" id="IPR029062">
    <property type="entry name" value="Class_I_gatase-like"/>
</dbReference>
<dbReference type="InterPro" id="IPR011698">
    <property type="entry name" value="GATase_3"/>
</dbReference>
<organism evidence="7 8">
    <name type="scientific">Actinokineospora globicatena</name>
    <dbReference type="NCBI Taxonomy" id="103729"/>
    <lineage>
        <taxon>Bacteria</taxon>
        <taxon>Bacillati</taxon>
        <taxon>Actinomycetota</taxon>
        <taxon>Actinomycetes</taxon>
        <taxon>Pseudonocardiales</taxon>
        <taxon>Pseudonocardiaceae</taxon>
        <taxon>Actinokineospora</taxon>
    </lineage>
</organism>
<dbReference type="PANTHER" id="PTHR21343:SF1">
    <property type="entry name" value="COBYRIC ACID SYNTHASE"/>
    <property type="match status" value="1"/>
</dbReference>
<feature type="active site" evidence="4">
    <location>
        <position position="430"/>
    </location>
</feature>
<sequence>MVGALLVAGTTSDAGKSVLVAGLCRWLARQGVRVAPFKAQNMSNNSMVTFDGGEIGRAQAVQAAACGLEPSVRFNPVLLKPGSDRTSQVVVLGRPTGFASAMSYRERKADLMQTVLTTLEGLRAEFEVVVCEGAGSPTEINLRANDIANMGLARAADLPVLVVGDIDRGGVFAHLFGTLALLDAADQALIAGFVINKFRGDPALLAPGLDQLHDLTGRRVLGVLPWREELWLDAEDSLSYAADGVVGRPAPPVGSQWLRVAVVRLPRISNATDVEALACEPGVSVRFVTEPSRLADADLVVLPGSKSTVDDLAWLRRTGLADAIVSHADRGLPVLGVCGGFQMLARRIVDHVESGAGEVDGLGLVDVDVEFEPEKTLDRPTGVVFGEPATGYEIHHGRVVRRGDVPGLVTVDDGTAEGAVAGAVLGTHWHGLLENDAARRAFLRWAAERAGRDGFRPAADVDFAAARQAQLDLLGDLVAEHLDTAAVHRLISDGAPQGLRALPPGA</sequence>
<evidence type="ECO:0000256" key="2">
    <source>
        <dbReference type="ARBA" id="ARBA00022573"/>
    </source>
</evidence>
<dbReference type="NCBIfam" id="NF001989">
    <property type="entry name" value="PRK00784.1"/>
    <property type="match status" value="1"/>
</dbReference>
<keyword evidence="8" id="KW-1185">Reference proteome</keyword>
<dbReference type="Pfam" id="PF07685">
    <property type="entry name" value="GATase_3"/>
    <property type="match status" value="1"/>
</dbReference>
<dbReference type="PROSITE" id="PS51274">
    <property type="entry name" value="GATASE_COBBQ"/>
    <property type="match status" value="1"/>
</dbReference>
<dbReference type="AlphaFoldDB" id="A0A9W6QR05"/>
<evidence type="ECO:0000259" key="5">
    <source>
        <dbReference type="Pfam" id="PF01656"/>
    </source>
</evidence>
<dbReference type="InterPro" id="IPR004459">
    <property type="entry name" value="CobQ_synth"/>
</dbReference>
<dbReference type="NCBIfam" id="TIGR00313">
    <property type="entry name" value="cobQ"/>
    <property type="match status" value="1"/>
</dbReference>
<comment type="caution">
    <text evidence="7">The sequence shown here is derived from an EMBL/GenBank/DDBJ whole genome shotgun (WGS) entry which is preliminary data.</text>
</comment>
<evidence type="ECO:0000256" key="3">
    <source>
        <dbReference type="ARBA" id="ARBA00022962"/>
    </source>
</evidence>
<comment type="similarity">
    <text evidence="4">Belongs to the CobB/CobQ family. CobQ subfamily.</text>
</comment>
<dbReference type="CDD" id="cd05389">
    <property type="entry name" value="CobQ_N"/>
    <property type="match status" value="1"/>
</dbReference>
<evidence type="ECO:0000256" key="1">
    <source>
        <dbReference type="ARBA" id="ARBA00004953"/>
    </source>
</evidence>
<reference evidence="7" key="1">
    <citation type="submission" date="2023-02" db="EMBL/GenBank/DDBJ databases">
        <title>Actinokineospora globicatena NBRC 15670.</title>
        <authorList>
            <person name="Ichikawa N."/>
            <person name="Sato H."/>
            <person name="Tonouchi N."/>
        </authorList>
    </citation>
    <scope>NUCLEOTIDE SEQUENCE</scope>
    <source>
        <strain evidence="7">NBRC 15670</strain>
    </source>
</reference>
<dbReference type="SUPFAM" id="SSF52540">
    <property type="entry name" value="P-loop containing nucleoside triphosphate hydrolases"/>
    <property type="match status" value="1"/>
</dbReference>
<comment type="function">
    <text evidence="4">Catalyzes amidations at positions B, D, E, and G on adenosylcobyrinic A,C-diamide. NH(2) groups are provided by glutamine, and one molecule of ATP is hydrogenolyzed for each amidation.</text>
</comment>
<keyword evidence="2 4" id="KW-0169">Cobalamin biosynthesis</keyword>
<dbReference type="EMBL" id="BSSD01000009">
    <property type="protein sequence ID" value="GLW94485.1"/>
    <property type="molecule type" value="Genomic_DNA"/>
</dbReference>
<dbReference type="SUPFAM" id="SSF52317">
    <property type="entry name" value="Class I glutamine amidotransferase-like"/>
    <property type="match status" value="1"/>
</dbReference>
<dbReference type="GO" id="GO:0009236">
    <property type="term" value="P:cobalamin biosynthetic process"/>
    <property type="evidence" value="ECO:0007669"/>
    <property type="project" value="UniProtKB-UniRule"/>
</dbReference>
<dbReference type="PANTHER" id="PTHR21343">
    <property type="entry name" value="DETHIOBIOTIN SYNTHETASE"/>
    <property type="match status" value="1"/>
</dbReference>